<dbReference type="PANTHER" id="PTHR43601">
    <property type="entry name" value="THIOREDOXIN, MITOCHONDRIAL"/>
    <property type="match status" value="1"/>
</dbReference>
<dbReference type="RefSeq" id="WP_197719951.1">
    <property type="nucleotide sequence ID" value="NZ_AP018920.1"/>
</dbReference>
<organism evidence="2 3">
    <name type="scientific">Pseudonocardia autotrophica</name>
    <name type="common">Amycolata autotrophica</name>
    <name type="synonym">Nocardia autotrophica</name>
    <dbReference type="NCBI Taxonomy" id="2074"/>
    <lineage>
        <taxon>Bacteria</taxon>
        <taxon>Bacillati</taxon>
        <taxon>Actinomycetota</taxon>
        <taxon>Actinomycetes</taxon>
        <taxon>Pseudonocardiales</taxon>
        <taxon>Pseudonocardiaceae</taxon>
        <taxon>Pseudonocardia</taxon>
    </lineage>
</organism>
<dbReference type="SUPFAM" id="SSF52833">
    <property type="entry name" value="Thioredoxin-like"/>
    <property type="match status" value="1"/>
</dbReference>
<dbReference type="InterPro" id="IPR013766">
    <property type="entry name" value="Thioredoxin_domain"/>
</dbReference>
<dbReference type="STRING" id="2074.BG845_06635"/>
<dbReference type="Proteomes" id="UP000194360">
    <property type="component" value="Unassembled WGS sequence"/>
</dbReference>
<sequence>MTVVGDVVEATRDDFRDLVADGLVLVDVWGPWCARCLALMPHVDELAAQRDDLRVVKLEAPKARRLCMELKLMGLPAFLLFAGGEEVSRIADPNLTAQQLDSWLDESLARA</sequence>
<proteinExistence type="predicted"/>
<dbReference type="AlphaFoldDB" id="A0A1Y2MHW4"/>
<feature type="domain" description="Thioredoxin" evidence="1">
    <location>
        <begin position="1"/>
        <end position="109"/>
    </location>
</feature>
<dbReference type="GO" id="GO:0045454">
    <property type="term" value="P:cell redox homeostasis"/>
    <property type="evidence" value="ECO:0007669"/>
    <property type="project" value="TreeGrafter"/>
</dbReference>
<evidence type="ECO:0000313" key="2">
    <source>
        <dbReference type="EMBL" id="OSY34661.1"/>
    </source>
</evidence>
<keyword evidence="3" id="KW-1185">Reference proteome</keyword>
<accession>A0A1Y2MHW4</accession>
<reference evidence="2 3" key="1">
    <citation type="submission" date="2016-09" db="EMBL/GenBank/DDBJ databases">
        <title>Pseudonocardia autotrophica DSM535, a candidate organism with high potential of specific P450 cytochromes.</title>
        <authorList>
            <person name="Grumaz C."/>
            <person name="Vainshtein Y."/>
            <person name="Kirstahler P."/>
            <person name="Sohn K."/>
        </authorList>
    </citation>
    <scope>NUCLEOTIDE SEQUENCE [LARGE SCALE GENOMIC DNA]</scope>
    <source>
        <strain evidence="2 3">DSM 535</strain>
    </source>
</reference>
<dbReference type="PANTHER" id="PTHR43601:SF3">
    <property type="entry name" value="THIOREDOXIN, MITOCHONDRIAL"/>
    <property type="match status" value="1"/>
</dbReference>
<comment type="caution">
    <text evidence="2">The sequence shown here is derived from an EMBL/GenBank/DDBJ whole genome shotgun (WGS) entry which is preliminary data.</text>
</comment>
<evidence type="ECO:0000313" key="3">
    <source>
        <dbReference type="Proteomes" id="UP000194360"/>
    </source>
</evidence>
<evidence type="ECO:0000259" key="1">
    <source>
        <dbReference type="PROSITE" id="PS51352"/>
    </source>
</evidence>
<dbReference type="InterPro" id="IPR036249">
    <property type="entry name" value="Thioredoxin-like_sf"/>
</dbReference>
<dbReference type="Gene3D" id="3.40.30.10">
    <property type="entry name" value="Glutaredoxin"/>
    <property type="match status" value="1"/>
</dbReference>
<dbReference type="PROSITE" id="PS51352">
    <property type="entry name" value="THIOREDOXIN_2"/>
    <property type="match status" value="1"/>
</dbReference>
<dbReference type="EMBL" id="MIGB01000071">
    <property type="protein sequence ID" value="OSY34661.1"/>
    <property type="molecule type" value="Genomic_DNA"/>
</dbReference>
<gene>
    <name evidence="2" type="primary">trxA_2</name>
    <name evidence="2" type="ORF">BG845_06635</name>
</gene>
<dbReference type="Pfam" id="PF00085">
    <property type="entry name" value="Thioredoxin"/>
    <property type="match status" value="1"/>
</dbReference>
<name>A0A1Y2MHW4_PSEAH</name>
<dbReference type="CDD" id="cd02947">
    <property type="entry name" value="TRX_family"/>
    <property type="match status" value="1"/>
</dbReference>
<protein>
    <submittedName>
        <fullName evidence="2">Thioredoxin</fullName>
    </submittedName>
</protein>